<keyword evidence="7" id="KW-1185">Reference proteome</keyword>
<feature type="transmembrane region" description="Helical" evidence="5">
    <location>
        <begin position="67"/>
        <end position="92"/>
    </location>
</feature>
<feature type="transmembrane region" description="Helical" evidence="5">
    <location>
        <begin position="112"/>
        <end position="132"/>
    </location>
</feature>
<reference evidence="6 7" key="1">
    <citation type="submission" date="2016-04" db="EMBL/GenBank/DDBJ databases">
        <title>Multiple horizontal gene transfer events from other fungi enriched the ability of the initially mycotrophic fungus Trichoderma (Ascomycota) to feed on dead plant biomass.</title>
        <authorList>
            <person name="Atanasova L."/>
            <person name="Chenthamara K."/>
            <person name="Zhang J."/>
            <person name="Grujic M."/>
            <person name="Henrissat B."/>
            <person name="Kuo A."/>
            <person name="Aertz A."/>
            <person name="Salamov A."/>
            <person name="Lipzen A."/>
            <person name="Labutti K."/>
            <person name="Barry K."/>
            <person name="Miao Y."/>
            <person name="Rahimi M.J."/>
            <person name="Shen Q."/>
            <person name="Grigoriev I.V."/>
            <person name="Kubicek C.P."/>
            <person name="Druzhinina I.S."/>
        </authorList>
    </citation>
    <scope>NUCLEOTIDE SEQUENCE [LARGE SCALE GENOMIC DNA]</scope>
    <source>
        <strain evidence="6 7">NJAU 4742</strain>
    </source>
</reference>
<feature type="transmembrane region" description="Helical" evidence="5">
    <location>
        <begin position="144"/>
        <end position="167"/>
    </location>
</feature>
<dbReference type="InterPro" id="IPR007568">
    <property type="entry name" value="RTA1"/>
</dbReference>
<feature type="transmembrane region" description="Helical" evidence="5">
    <location>
        <begin position="41"/>
        <end position="61"/>
    </location>
</feature>
<evidence type="ECO:0000256" key="3">
    <source>
        <dbReference type="ARBA" id="ARBA00022989"/>
    </source>
</evidence>
<dbReference type="GO" id="GO:0016020">
    <property type="term" value="C:membrane"/>
    <property type="evidence" value="ECO:0007669"/>
    <property type="project" value="UniProtKB-SubCell"/>
</dbReference>
<feature type="transmembrane region" description="Helical" evidence="5">
    <location>
        <begin position="195"/>
        <end position="213"/>
    </location>
</feature>
<dbReference type="Pfam" id="PF04479">
    <property type="entry name" value="RTA1"/>
    <property type="match status" value="1"/>
</dbReference>
<protein>
    <recommendedName>
        <fullName evidence="8">RTA1 like protein</fullName>
    </recommendedName>
</protein>
<dbReference type="Proteomes" id="UP000191004">
    <property type="component" value="Unassembled WGS sequence"/>
</dbReference>
<gene>
    <name evidence="6" type="ORF">A0O28_0005620</name>
</gene>
<accession>A0A1T3CH93</accession>
<organism evidence="6 7">
    <name type="scientific">Trichoderma guizhouense</name>
    <dbReference type="NCBI Taxonomy" id="1491466"/>
    <lineage>
        <taxon>Eukaryota</taxon>
        <taxon>Fungi</taxon>
        <taxon>Dikarya</taxon>
        <taxon>Ascomycota</taxon>
        <taxon>Pezizomycotina</taxon>
        <taxon>Sordariomycetes</taxon>
        <taxon>Hypocreomycetidae</taxon>
        <taxon>Hypocreales</taxon>
        <taxon>Hypocreaceae</taxon>
        <taxon>Trichoderma</taxon>
    </lineage>
</organism>
<dbReference type="EMBL" id="LVVK01000017">
    <property type="protein sequence ID" value="OPB40483.1"/>
    <property type="molecule type" value="Genomic_DNA"/>
</dbReference>
<comment type="subcellular location">
    <subcellularLocation>
        <location evidence="1">Membrane</location>
        <topology evidence="1">Multi-pass membrane protein</topology>
    </subcellularLocation>
</comment>
<name>A0A1T3CH93_9HYPO</name>
<proteinExistence type="predicted"/>
<evidence type="ECO:0000313" key="6">
    <source>
        <dbReference type="EMBL" id="OPB40483.1"/>
    </source>
</evidence>
<keyword evidence="3 5" id="KW-1133">Transmembrane helix</keyword>
<evidence type="ECO:0000256" key="1">
    <source>
        <dbReference type="ARBA" id="ARBA00004141"/>
    </source>
</evidence>
<comment type="caution">
    <text evidence="6">The sequence shown here is derived from an EMBL/GenBank/DDBJ whole genome shotgun (WGS) entry which is preliminary data.</text>
</comment>
<keyword evidence="2 5" id="KW-0812">Transmembrane</keyword>
<dbReference type="PANTHER" id="PTHR31465:SF1">
    <property type="entry name" value="PROTEIN RTA1-RELATED"/>
    <property type="match status" value="1"/>
</dbReference>
<feature type="transmembrane region" description="Helical" evidence="5">
    <location>
        <begin position="228"/>
        <end position="248"/>
    </location>
</feature>
<evidence type="ECO:0000313" key="7">
    <source>
        <dbReference type="Proteomes" id="UP000191004"/>
    </source>
</evidence>
<dbReference type="PANTHER" id="PTHR31465">
    <property type="entry name" value="PROTEIN RTA1-RELATED"/>
    <property type="match status" value="1"/>
</dbReference>
<feature type="transmembrane region" description="Helical" evidence="5">
    <location>
        <begin position="12"/>
        <end position="34"/>
    </location>
</feature>
<evidence type="ECO:0000256" key="5">
    <source>
        <dbReference type="SAM" id="Phobius"/>
    </source>
</evidence>
<evidence type="ECO:0000256" key="4">
    <source>
        <dbReference type="ARBA" id="ARBA00023136"/>
    </source>
</evidence>
<keyword evidence="4 5" id="KW-0472">Membrane</keyword>
<dbReference type="AlphaFoldDB" id="A0A1T3CH93"/>
<sequence length="269" mass="30010">MALGPWSYNPNPTAALLFTILFGIATIYHTFIVFRRHVWHFLPLVVGGGFESVGYVVRYLASKDETNVALFVIQTLLILVAPALFAASIYMVLGRLIIAVRAETYTPIRPTWLTKIFVGGDVLSFVVQLAGSGLLTNNFSLGKAIILVGLVAQLISFGLFVVTAIVFQRRLARNPTPESHVLDSRNRMQWKSIMFLLYSSSALIFVRSVFRLIEFTGSNDSAIMTSEAYLYVCDSTLMFIVLAILGYFHPSEYLRKDKGMAHLQGEELL</sequence>
<evidence type="ECO:0008006" key="8">
    <source>
        <dbReference type="Google" id="ProtNLM"/>
    </source>
</evidence>
<evidence type="ECO:0000256" key="2">
    <source>
        <dbReference type="ARBA" id="ARBA00022692"/>
    </source>
</evidence>